<dbReference type="InterPro" id="IPR046938">
    <property type="entry name" value="DNA_clamp_sf"/>
</dbReference>
<dbReference type="SUPFAM" id="SSF55979">
    <property type="entry name" value="DNA clamp"/>
    <property type="match status" value="3"/>
</dbReference>
<evidence type="ECO:0000256" key="2">
    <source>
        <dbReference type="ARBA" id="ARBA00010752"/>
    </source>
</evidence>
<comment type="similarity">
    <text evidence="2 9">Belongs to the beta sliding clamp family.</text>
</comment>
<evidence type="ECO:0000259" key="10">
    <source>
        <dbReference type="Pfam" id="PF00712"/>
    </source>
</evidence>
<comment type="subcellular location">
    <subcellularLocation>
        <location evidence="1 9">Cytoplasm</location>
    </subcellularLocation>
</comment>
<keyword evidence="6 9" id="KW-0235">DNA replication</keyword>
<comment type="caution">
    <text evidence="13">The sequence shown here is derived from an EMBL/GenBank/DDBJ whole genome shotgun (WGS) entry which is preliminary data.</text>
</comment>
<dbReference type="InterPro" id="IPR001001">
    <property type="entry name" value="DNA_polIII_beta"/>
</dbReference>
<gene>
    <name evidence="13" type="ORF">US11_C0007G0017</name>
</gene>
<dbReference type="Pfam" id="PF02768">
    <property type="entry name" value="DNA_pol3_beta_3"/>
    <property type="match status" value="1"/>
</dbReference>
<keyword evidence="3 9" id="KW-0963">Cytoplasm</keyword>
<sequence length="366" mass="41708">MKFSLPKEILLEKLSLASRFTSSKLTSTTLLQGVRINGEKNKLHLYSTNLSSYYHSVLKTDISDSFNIVIEPRKVMEFLSLLPAGVIQIEIKDKSIAMSQEKIKGEFPLFPAHEFPSFPKVDEKPLEIPQKFLTEYLPLVMFSASTDESRPILTGINFIAHDDDLTIVSTDGFRLSLLKLKKETNLPPVIVPSSFLEEVIHLLKGTTTVRIAYSPEEKVIGFFIDDHEIYTRLIDGEYPPYEKVIPAEKKTSIVVDKEEFLRNIKLISIFAREFSNIVIIQTTKDGIHIKPKEDTGGENVSFQEADVTGEEIKIAFNFKFLLDFLIHAEGKKITIELLRKDAPVVFHSEKQVNFIHIIMPVRIQEE</sequence>
<evidence type="ECO:0000313" key="13">
    <source>
        <dbReference type="EMBL" id="KKQ01524.1"/>
    </source>
</evidence>
<evidence type="ECO:0000256" key="8">
    <source>
        <dbReference type="ARBA" id="ARBA00023125"/>
    </source>
</evidence>
<feature type="domain" description="DNA polymerase III beta sliding clamp C-terminal" evidence="12">
    <location>
        <begin position="243"/>
        <end position="362"/>
    </location>
</feature>
<dbReference type="InterPro" id="IPR022635">
    <property type="entry name" value="DNA_polIII_beta_C"/>
</dbReference>
<dbReference type="GO" id="GO:0009360">
    <property type="term" value="C:DNA polymerase III complex"/>
    <property type="evidence" value="ECO:0007669"/>
    <property type="project" value="InterPro"/>
</dbReference>
<dbReference type="GO" id="GO:0005737">
    <property type="term" value="C:cytoplasm"/>
    <property type="evidence" value="ECO:0007669"/>
    <property type="project" value="UniProtKB-SubCell"/>
</dbReference>
<dbReference type="NCBIfam" id="TIGR00663">
    <property type="entry name" value="dnan"/>
    <property type="match status" value="1"/>
</dbReference>
<dbReference type="GO" id="GO:0003887">
    <property type="term" value="F:DNA-directed DNA polymerase activity"/>
    <property type="evidence" value="ECO:0007669"/>
    <property type="project" value="UniProtKB-UniRule"/>
</dbReference>
<evidence type="ECO:0000256" key="7">
    <source>
        <dbReference type="ARBA" id="ARBA00022932"/>
    </source>
</evidence>
<dbReference type="InterPro" id="IPR022634">
    <property type="entry name" value="DNA_polIII_beta_N"/>
</dbReference>
<evidence type="ECO:0000256" key="4">
    <source>
        <dbReference type="ARBA" id="ARBA00022679"/>
    </source>
</evidence>
<evidence type="ECO:0000256" key="3">
    <source>
        <dbReference type="ARBA" id="ARBA00022490"/>
    </source>
</evidence>
<dbReference type="Gene3D" id="3.10.150.10">
    <property type="entry name" value="DNA Polymerase III, subunit A, domain 2"/>
    <property type="match status" value="1"/>
</dbReference>
<dbReference type="CDD" id="cd00140">
    <property type="entry name" value="beta_clamp"/>
    <property type="match status" value="1"/>
</dbReference>
<comment type="function">
    <text evidence="9">Confers DNA tethering and processivity to DNA polymerases and other proteins. Acts as a clamp, forming a ring around DNA (a reaction catalyzed by the clamp-loading complex) which diffuses in an ATP-independent manner freely and bidirectionally along dsDNA. Initially characterized for its ability to contact the catalytic subunit of DNA polymerase III (Pol III), a complex, multichain enzyme responsible for most of the replicative synthesis in bacteria; Pol III exhibits 3'-5' exonuclease proofreading activity. The beta chain is required for initiation of replication as well as for processivity of DNA replication.</text>
</comment>
<reference evidence="13 14" key="1">
    <citation type="journal article" date="2015" name="Nature">
        <title>rRNA introns, odd ribosomes, and small enigmatic genomes across a large radiation of phyla.</title>
        <authorList>
            <person name="Brown C.T."/>
            <person name="Hug L.A."/>
            <person name="Thomas B.C."/>
            <person name="Sharon I."/>
            <person name="Castelle C.J."/>
            <person name="Singh A."/>
            <person name="Wilkins M.J."/>
            <person name="Williams K.H."/>
            <person name="Banfield J.F."/>
        </authorList>
    </citation>
    <scope>NUCLEOTIDE SEQUENCE [LARGE SCALE GENOMIC DNA]</scope>
</reference>
<dbReference type="STRING" id="1618480.US11_C0007G0017"/>
<accession>A0A0G0GNX4</accession>
<dbReference type="Gene3D" id="3.70.10.10">
    <property type="match status" value="1"/>
</dbReference>
<dbReference type="AlphaFoldDB" id="A0A0G0GNX4"/>
<dbReference type="SMART" id="SM00480">
    <property type="entry name" value="POL3Bc"/>
    <property type="match status" value="1"/>
</dbReference>
<dbReference type="GO" id="GO:0003677">
    <property type="term" value="F:DNA binding"/>
    <property type="evidence" value="ECO:0007669"/>
    <property type="project" value="UniProtKB-UniRule"/>
</dbReference>
<keyword evidence="4 9" id="KW-0808">Transferase</keyword>
<evidence type="ECO:0000259" key="12">
    <source>
        <dbReference type="Pfam" id="PF02768"/>
    </source>
</evidence>
<evidence type="ECO:0000256" key="1">
    <source>
        <dbReference type="ARBA" id="ARBA00004496"/>
    </source>
</evidence>
<evidence type="ECO:0000313" key="14">
    <source>
        <dbReference type="Proteomes" id="UP000034344"/>
    </source>
</evidence>
<dbReference type="InterPro" id="IPR022637">
    <property type="entry name" value="DNA_polIII_beta_cen"/>
</dbReference>
<dbReference type="GO" id="GO:0006271">
    <property type="term" value="P:DNA strand elongation involved in DNA replication"/>
    <property type="evidence" value="ECO:0007669"/>
    <property type="project" value="TreeGrafter"/>
</dbReference>
<evidence type="ECO:0000256" key="9">
    <source>
        <dbReference type="PIRNR" id="PIRNR000804"/>
    </source>
</evidence>
<name>A0A0G0GNX4_9BACT</name>
<proteinExistence type="inferred from homology"/>
<protein>
    <recommendedName>
        <fullName evidence="9">Beta sliding clamp</fullName>
    </recommendedName>
</protein>
<feature type="domain" description="DNA polymerase III beta sliding clamp N-terminal" evidence="10">
    <location>
        <begin position="1"/>
        <end position="118"/>
    </location>
</feature>
<dbReference type="GO" id="GO:0008408">
    <property type="term" value="F:3'-5' exonuclease activity"/>
    <property type="evidence" value="ECO:0007669"/>
    <property type="project" value="InterPro"/>
</dbReference>
<keyword evidence="8" id="KW-0238">DNA-binding</keyword>
<evidence type="ECO:0000256" key="5">
    <source>
        <dbReference type="ARBA" id="ARBA00022695"/>
    </source>
</evidence>
<comment type="subunit">
    <text evidence="9">Forms a ring-shaped head-to-tail homodimer around DNA.</text>
</comment>
<evidence type="ECO:0000259" key="11">
    <source>
        <dbReference type="Pfam" id="PF02767"/>
    </source>
</evidence>
<dbReference type="PANTHER" id="PTHR30478">
    <property type="entry name" value="DNA POLYMERASE III SUBUNIT BETA"/>
    <property type="match status" value="1"/>
</dbReference>
<organism evidence="13 14">
    <name type="scientific">Candidatus Roizmanbacteria bacterium GW2011_GWA2_36_23</name>
    <dbReference type="NCBI Taxonomy" id="1618480"/>
    <lineage>
        <taxon>Bacteria</taxon>
        <taxon>Candidatus Roizmaniibacteriota</taxon>
    </lineage>
</organism>
<keyword evidence="7 9" id="KW-0239">DNA-directed DNA polymerase</keyword>
<dbReference type="Pfam" id="PF00712">
    <property type="entry name" value="DNA_pol3_beta"/>
    <property type="match status" value="1"/>
</dbReference>
<dbReference type="Pfam" id="PF02767">
    <property type="entry name" value="DNA_pol3_beta_2"/>
    <property type="match status" value="1"/>
</dbReference>
<feature type="domain" description="DNA polymerase III beta sliding clamp central" evidence="11">
    <location>
        <begin position="127"/>
        <end position="239"/>
    </location>
</feature>
<keyword evidence="5 9" id="KW-0548">Nucleotidyltransferase</keyword>
<evidence type="ECO:0000256" key="6">
    <source>
        <dbReference type="ARBA" id="ARBA00022705"/>
    </source>
</evidence>
<dbReference type="PANTHER" id="PTHR30478:SF0">
    <property type="entry name" value="BETA SLIDING CLAMP"/>
    <property type="match status" value="1"/>
</dbReference>
<dbReference type="EMBL" id="LBRS01000007">
    <property type="protein sequence ID" value="KKQ01524.1"/>
    <property type="molecule type" value="Genomic_DNA"/>
</dbReference>
<dbReference type="PIRSF" id="PIRSF000804">
    <property type="entry name" value="DNA_pol_III_b"/>
    <property type="match status" value="1"/>
</dbReference>
<dbReference type="Proteomes" id="UP000034344">
    <property type="component" value="Unassembled WGS sequence"/>
</dbReference>